<name>A0A7S2S3I0_9STRA</name>
<dbReference type="Gene3D" id="1.10.418.10">
    <property type="entry name" value="Calponin-like domain"/>
    <property type="match status" value="2"/>
</dbReference>
<feature type="coiled-coil region" evidence="1">
    <location>
        <begin position="1095"/>
        <end position="1144"/>
    </location>
</feature>
<evidence type="ECO:0000256" key="2">
    <source>
        <dbReference type="SAM" id="MobiDB-lite"/>
    </source>
</evidence>
<dbReference type="PROSITE" id="PS50021">
    <property type="entry name" value="CH"/>
    <property type="match status" value="1"/>
</dbReference>
<dbReference type="InterPro" id="IPR001715">
    <property type="entry name" value="CH_dom"/>
</dbReference>
<accession>A0A7S2S3I0</accession>
<proteinExistence type="predicted"/>
<evidence type="ECO:0000256" key="1">
    <source>
        <dbReference type="SAM" id="Coils"/>
    </source>
</evidence>
<dbReference type="SUPFAM" id="SSF47576">
    <property type="entry name" value="Calponin-homology domain, CH-domain"/>
    <property type="match status" value="1"/>
</dbReference>
<keyword evidence="1" id="KW-0175">Coiled coil</keyword>
<feature type="domain" description="Calponin-homology (CH)" evidence="3">
    <location>
        <begin position="17"/>
        <end position="120"/>
    </location>
</feature>
<feature type="coiled-coil region" evidence="1">
    <location>
        <begin position="1169"/>
        <end position="1206"/>
    </location>
</feature>
<reference evidence="4" key="1">
    <citation type="submission" date="2021-01" db="EMBL/GenBank/DDBJ databases">
        <authorList>
            <person name="Corre E."/>
            <person name="Pelletier E."/>
            <person name="Niang G."/>
            <person name="Scheremetjew M."/>
            <person name="Finn R."/>
            <person name="Kale V."/>
            <person name="Holt S."/>
            <person name="Cochrane G."/>
            <person name="Meng A."/>
            <person name="Brown T."/>
            <person name="Cohen L."/>
        </authorList>
    </citation>
    <scope>NUCLEOTIDE SEQUENCE</scope>
    <source>
        <strain evidence="4">CCMP1243</strain>
    </source>
</reference>
<protein>
    <recommendedName>
        <fullName evidence="3">Calponin-homology (CH) domain-containing protein</fullName>
    </recommendedName>
</protein>
<gene>
    <name evidence="4" type="ORF">RMAR1173_LOCUS10780</name>
</gene>
<feature type="region of interest" description="Disordered" evidence="2">
    <location>
        <begin position="619"/>
        <end position="647"/>
    </location>
</feature>
<dbReference type="Gene3D" id="1.10.287.1490">
    <property type="match status" value="1"/>
</dbReference>
<feature type="compositionally biased region" description="Basic and acidic residues" evidence="2">
    <location>
        <begin position="633"/>
        <end position="646"/>
    </location>
</feature>
<organism evidence="4">
    <name type="scientific">Rhizochromulina marina</name>
    <dbReference type="NCBI Taxonomy" id="1034831"/>
    <lineage>
        <taxon>Eukaryota</taxon>
        <taxon>Sar</taxon>
        <taxon>Stramenopiles</taxon>
        <taxon>Ochrophyta</taxon>
        <taxon>Dictyochophyceae</taxon>
        <taxon>Rhizochromulinales</taxon>
        <taxon>Rhizochromulina</taxon>
    </lineage>
</organism>
<dbReference type="Pfam" id="PF00307">
    <property type="entry name" value="CH"/>
    <property type="match status" value="2"/>
</dbReference>
<sequence length="1391" mass="153851">MAEVEGSFEASEALVDAESRLAATVWFNYKLRTRELRVVDICSDIADGFVIATILEELTGDRVEHLSDGGSRTQLLHNLSQVFSVLRTHVDVGDVTPEDVLDRDDKRIMALVWCIIVTFSIQSMNEIQPGVEDVADIRERILAWAGDQAAPLGIQITDLTDSFADGCALLAIVHNCAPNECPYEPLEISTATLDLAQAQAEAIFGVDPMLDVAEVEGGLLEQILFVYLIELYLAVALEASVIQSPLLGPPPFSQDMSEEPFSEPGEPGEASTGLIMHPGDVDVEVEEELQDLRTRCADLESQARAFPETVEKLQALQGYVKEVSQEYEERIADLEGALQDAADKEEQYRGEREDMDEYIHELQKRLEEKGAEENRLQREYETTMAEMEQETAEAVGLVEEQMQRQVAQHEQDLLARAKELEEAKAWWKAKVDAVRDQEEQRLEEVEEHVEQLSSQIIAKEEELDATRRQLEEADREKEELQAKVKDLDSELEKALQEASDVEEERSRLAEQLRQSEAKSICQDRSREKEDRQIRELLQQLDKSSEDAITTIQVMAYPGIDLTRCAAATDSVDIPPPLVCRGELGGASSLRWGGAGFVGFSYCRLPLSILQLRQASLGETKEETSSSVNGGEAGEGKVDPEPVKDYGEETSADLAGEDMLWRRFERQIDICMAVTACLLTGLKGASSPADGVLASASGEDRILNLEERLKEALRTKNDAFKLVNERDEELQGSKAKLHAMQEERNKLEEELKSMTSVESARVADLEAMVDDLNGELVRREAALASATTQWLANDEASKRAQLTAGRVIECSQDCLVWLQEQLPRLQAVASEVKKDARPPLDWGDMQIDDLHRAAQEKGANDHEASLVLLEQLVKHVSLRARDLAGTVLGAGTLAGEGVESSPKDGCWGKGRTKGLEEAVEGTVSLSSSLSSTTDILHHPSSLGVVAASGPSSGAAQRLVEKLREIGLRLAELAADSRVHSVGVARALEDHADLFDAPLAMPSDAPDILDELERIQEELISRSPPVPASSAEHHIEVIFFLLTQLSADMVATHSDLDKMVPVVGKASARLMQEQAPAPPPASPRKSADGVGSLWKRVQELQSELSDKAEQLDVKEKEKQRLDQQLMTALEQMNEQREQDSAQAQRTAVLENTIAQLKADLDNPKTVSMHRAEQANRLINEAEALEQTLEHDTDQSVEVQQRLEELTSEISYILHDVIAFFKGDLFRMTPNELKQLQLVIGACKDQGSCLKAVKEVHLAAKHTVSEVAGKAADLSRDAHWTFDPEVLEKVPERKWAEMMKHLKKLVVAYDNLPPENRGELRTFREIVKNLDWLVIMSFHASEVEHRRRNKARRKFCRGASAAAEGISEAGAQLTEPRGRLGAGSTSAASKSAKR</sequence>
<dbReference type="EMBL" id="HBHJ01016210">
    <property type="protein sequence ID" value="CAD9688489.1"/>
    <property type="molecule type" value="Transcribed_RNA"/>
</dbReference>
<evidence type="ECO:0000259" key="3">
    <source>
        <dbReference type="PROSITE" id="PS50021"/>
    </source>
</evidence>
<feature type="coiled-coil region" evidence="1">
    <location>
        <begin position="282"/>
        <end position="393"/>
    </location>
</feature>
<dbReference type="PANTHER" id="PTHR23159:SF31">
    <property type="entry name" value="CENTROSOME-ASSOCIATED PROTEIN CEP250 ISOFORM X1"/>
    <property type="match status" value="1"/>
</dbReference>
<evidence type="ECO:0000313" key="4">
    <source>
        <dbReference type="EMBL" id="CAD9688489.1"/>
    </source>
</evidence>
<feature type="coiled-coil region" evidence="1">
    <location>
        <begin position="694"/>
        <end position="781"/>
    </location>
</feature>
<feature type="region of interest" description="Disordered" evidence="2">
    <location>
        <begin position="1360"/>
        <end position="1391"/>
    </location>
</feature>
<dbReference type="SMART" id="SM00033">
    <property type="entry name" value="CH"/>
    <property type="match status" value="2"/>
</dbReference>
<feature type="compositionally biased region" description="Low complexity" evidence="2">
    <location>
        <begin position="1379"/>
        <end position="1391"/>
    </location>
</feature>
<dbReference type="InterPro" id="IPR036872">
    <property type="entry name" value="CH_dom_sf"/>
</dbReference>
<dbReference type="PANTHER" id="PTHR23159">
    <property type="entry name" value="CENTROSOMAL PROTEIN 2"/>
    <property type="match status" value="1"/>
</dbReference>
<feature type="coiled-coil region" evidence="1">
    <location>
        <begin position="417"/>
        <end position="546"/>
    </location>
</feature>